<gene>
    <name evidence="5" type="ORF">GX50_03361</name>
</gene>
<dbReference type="AlphaFoldDB" id="A0A2B7ZLB7"/>
<keyword evidence="1" id="KW-0677">Repeat</keyword>
<feature type="region of interest" description="Disordered" evidence="4">
    <location>
        <begin position="223"/>
        <end position="243"/>
    </location>
</feature>
<accession>A0A2B7ZLB7</accession>
<feature type="compositionally biased region" description="Basic and acidic residues" evidence="4">
    <location>
        <begin position="289"/>
        <end position="298"/>
    </location>
</feature>
<keyword evidence="6" id="KW-1185">Reference proteome</keyword>
<dbReference type="InterPro" id="IPR036770">
    <property type="entry name" value="Ankyrin_rpt-contain_sf"/>
</dbReference>
<feature type="compositionally biased region" description="Acidic residues" evidence="4">
    <location>
        <begin position="228"/>
        <end position="243"/>
    </location>
</feature>
<dbReference type="PROSITE" id="PS50297">
    <property type="entry name" value="ANK_REP_REGION"/>
    <property type="match status" value="2"/>
</dbReference>
<feature type="region of interest" description="Disordered" evidence="4">
    <location>
        <begin position="258"/>
        <end position="311"/>
    </location>
</feature>
<organism evidence="5 6">
    <name type="scientific">[Emmonsia] crescens</name>
    <dbReference type="NCBI Taxonomy" id="73230"/>
    <lineage>
        <taxon>Eukaryota</taxon>
        <taxon>Fungi</taxon>
        <taxon>Dikarya</taxon>
        <taxon>Ascomycota</taxon>
        <taxon>Pezizomycotina</taxon>
        <taxon>Eurotiomycetes</taxon>
        <taxon>Eurotiomycetidae</taxon>
        <taxon>Onygenales</taxon>
        <taxon>Ajellomycetaceae</taxon>
        <taxon>Emergomyces</taxon>
    </lineage>
</organism>
<comment type="caution">
    <text evidence="5">The sequence shown here is derived from an EMBL/GenBank/DDBJ whole genome shotgun (WGS) entry which is preliminary data.</text>
</comment>
<proteinExistence type="predicted"/>
<dbReference type="PANTHER" id="PTHR24198">
    <property type="entry name" value="ANKYRIN REPEAT AND PROTEIN KINASE DOMAIN-CONTAINING PROTEIN"/>
    <property type="match status" value="1"/>
</dbReference>
<keyword evidence="2 3" id="KW-0040">ANK repeat</keyword>
<name>A0A2B7ZLB7_9EURO</name>
<reference evidence="5 6" key="1">
    <citation type="submission" date="2017-10" db="EMBL/GenBank/DDBJ databases">
        <title>Comparative genomics in systemic dimorphic fungi from Ajellomycetaceae.</title>
        <authorList>
            <person name="Munoz J.F."/>
            <person name="Mcewen J.G."/>
            <person name="Clay O.K."/>
            <person name="Cuomo C.A."/>
        </authorList>
    </citation>
    <scope>NUCLEOTIDE SEQUENCE [LARGE SCALE GENOMIC DNA]</scope>
    <source>
        <strain evidence="5 6">UAMH4076</strain>
    </source>
</reference>
<dbReference type="Proteomes" id="UP000226031">
    <property type="component" value="Unassembled WGS sequence"/>
</dbReference>
<evidence type="ECO:0000256" key="3">
    <source>
        <dbReference type="PROSITE-ProRule" id="PRU00023"/>
    </source>
</evidence>
<evidence type="ECO:0000256" key="2">
    <source>
        <dbReference type="ARBA" id="ARBA00023043"/>
    </source>
</evidence>
<dbReference type="PANTHER" id="PTHR24198:SF165">
    <property type="entry name" value="ANKYRIN REPEAT-CONTAINING PROTEIN-RELATED"/>
    <property type="match status" value="1"/>
</dbReference>
<evidence type="ECO:0000313" key="5">
    <source>
        <dbReference type="EMBL" id="PGH33792.1"/>
    </source>
</evidence>
<feature type="compositionally biased region" description="Low complexity" evidence="4">
    <location>
        <begin position="63"/>
        <end position="74"/>
    </location>
</feature>
<dbReference type="Pfam" id="PF12796">
    <property type="entry name" value="Ank_2"/>
    <property type="match status" value="1"/>
</dbReference>
<dbReference type="EMBL" id="PDND01000054">
    <property type="protein sequence ID" value="PGH33792.1"/>
    <property type="molecule type" value="Genomic_DNA"/>
</dbReference>
<evidence type="ECO:0000256" key="1">
    <source>
        <dbReference type="ARBA" id="ARBA00022737"/>
    </source>
</evidence>
<sequence>MSFGYSVTDLISLTTLSWKLYKSCKSAPSSFASLSSEVLSLHAVLKEAEETLLPGSQSHDGYATGNAPPGTPAALSPTAQENLRVIADGCNGVLVDLQSLIDRYESLGRKKSNAWGRVKWGAEDIAELRSRLASNVAMLNTFVSISQFTVQQKLDRYLSMQKNGNRESSLVSEQTTDSLSSNDKLTWRSIRKELAEIGITVAAFDANRGLILNWFAEAVESGTFQPQEEVDTDSTGDDADSDDADFHEKSTFFAFQQGVTMDPKAASSPPSPRNNLKPRVRASATVQSQKDKKSDRWKPSFSTSPTLVEGASPKTSLLTSVKSRNISSVSKILNTKPPDHLLTPESYNTAFQAAISLGDHAILHLLLTSRPSTYPPLDNEIYINALLAASFDGHPQILHHLLTNHPANKTSFQSFFPLALKAATIRGRTPIITALLSHYYDHLLKKPHSPAHTHHLIPALRVAATQGHTEIVRHLLARGADPNRDKLFFFGNPLQAASFKGHTEIVALLLRYNADPNARGYQFGSALQAAALQGHVEIVRLLVSGGADVGLEGGKYGTALKAARHRGHEAVVGVLSEKEGVVGGDIRVTG</sequence>
<feature type="repeat" description="ANK" evidence="3">
    <location>
        <begin position="455"/>
        <end position="487"/>
    </location>
</feature>
<dbReference type="Gene3D" id="1.25.40.20">
    <property type="entry name" value="Ankyrin repeat-containing domain"/>
    <property type="match status" value="2"/>
</dbReference>
<feature type="repeat" description="ANK" evidence="3">
    <location>
        <begin position="492"/>
        <end position="521"/>
    </location>
</feature>
<feature type="repeat" description="ANK" evidence="3">
    <location>
        <begin position="522"/>
        <end position="554"/>
    </location>
</feature>
<dbReference type="SUPFAM" id="SSF48403">
    <property type="entry name" value="Ankyrin repeat"/>
    <property type="match status" value="1"/>
</dbReference>
<dbReference type="PROSITE" id="PS50088">
    <property type="entry name" value="ANK_REPEAT"/>
    <property type="match status" value="3"/>
</dbReference>
<evidence type="ECO:0000313" key="6">
    <source>
        <dbReference type="Proteomes" id="UP000226031"/>
    </source>
</evidence>
<dbReference type="InterPro" id="IPR002110">
    <property type="entry name" value="Ankyrin_rpt"/>
</dbReference>
<feature type="region of interest" description="Disordered" evidence="4">
    <location>
        <begin position="55"/>
        <end position="75"/>
    </location>
</feature>
<dbReference type="STRING" id="73230.A0A2B7ZLB7"/>
<protein>
    <submittedName>
        <fullName evidence="5">Uncharacterized protein</fullName>
    </submittedName>
</protein>
<dbReference type="SMART" id="SM00248">
    <property type="entry name" value="ANK"/>
    <property type="match status" value="5"/>
</dbReference>
<evidence type="ECO:0000256" key="4">
    <source>
        <dbReference type="SAM" id="MobiDB-lite"/>
    </source>
</evidence>